<feature type="compositionally biased region" description="Polar residues" evidence="6">
    <location>
        <begin position="400"/>
        <end position="422"/>
    </location>
</feature>
<sequence length="765" mass="84064">MATSRVSSVKSQKKCQSVKTALTSAVLEWLLICMLFIDAILTCLIAKFASYYELQTPCLLCSRLDHILGNKKLKYCWDLICGKHKLEISSLVLCHAHNKLVDVHGMCETCLFSFATINKSNAETYRLLVGKLGEGSSFGLNEDPLLEDHMSGPRHCSCCNEPWIPRGYSKKLMQTKIVGSETADDGPLSGAVEYEKDSLKKIERSASIRATHQRINSGPDHLSHIGYTELNVNSDNESEVLFSVDDNDANARNCETNPNEDIAVGYVQTEPRIITLPDDLASAKLIDAVTAPQIPISVSLSHIQSGFIESHGVTSISPTVAMGHCFEEFDCQQADVKSDLSVFPELISIDEVPPSSIAKETPIEVSEESKHSFLHDVPPSLNTKETLVEASNESTLISVEDVTSSSVAGETPLQASEKSNLISVDDVHQSSESKETPAQVSTNGKLVSIVDVLPLSSAVETPVQGLEDNLSAHIKHQNVKLHNCISQELRKFSKAVTDCEEICKTKTRSATMTETAAETNPVSSDSGPQVPNLLDLGDAYKLAVGSRGRQLSGALAEQWIGKDSSRLSDDLKLLFSQLSAAREQSLNDTSPRVPMSPGVSMSPKLSVNSDELKNPDASSAIGMRILQKRISLERNESVISLDGSIFSEIEGESVVDRLKLQIEHDKKLLSALYKELEEERNASAIAANQAMAMITRLQEEKATLQMEALQHLRMMEEQAEYDMEALQKTNDLLIEREKELQDLEAEVDFYRNNLPSESLLEDTKE</sequence>
<evidence type="ECO:0000259" key="8">
    <source>
        <dbReference type="PROSITE" id="PS51775"/>
    </source>
</evidence>
<evidence type="ECO:0000256" key="1">
    <source>
        <dbReference type="ARBA" id="ARBA00004167"/>
    </source>
</evidence>
<evidence type="ECO:0000256" key="4">
    <source>
        <dbReference type="ARBA" id="ARBA00023136"/>
    </source>
</evidence>
<proteinExistence type="predicted"/>
<evidence type="ECO:0000256" key="3">
    <source>
        <dbReference type="ARBA" id="ARBA00022989"/>
    </source>
</evidence>
<evidence type="ECO:0000256" key="5">
    <source>
        <dbReference type="SAM" id="Coils"/>
    </source>
</evidence>
<dbReference type="AlphaFoldDB" id="A0A6A6M4Z9"/>
<comment type="subcellular location">
    <subcellularLocation>
        <location evidence="1">Membrane</location>
        <topology evidence="1">Single-pass membrane protein</topology>
    </subcellularLocation>
</comment>
<feature type="region of interest" description="Disordered" evidence="6">
    <location>
        <begin position="400"/>
        <end position="441"/>
    </location>
</feature>
<feature type="domain" description="GTD-binding" evidence="8">
    <location>
        <begin position="653"/>
        <end position="751"/>
    </location>
</feature>
<keyword evidence="10" id="KW-1185">Reference proteome</keyword>
<protein>
    <recommendedName>
        <fullName evidence="8">GTD-binding domain-containing protein</fullName>
    </recommendedName>
</protein>
<evidence type="ECO:0000313" key="10">
    <source>
        <dbReference type="Proteomes" id="UP000467840"/>
    </source>
</evidence>
<gene>
    <name evidence="9" type="ORF">GH714_023362</name>
</gene>
<evidence type="ECO:0000256" key="2">
    <source>
        <dbReference type="ARBA" id="ARBA00022692"/>
    </source>
</evidence>
<keyword evidence="2 7" id="KW-0812">Transmembrane</keyword>
<keyword evidence="4 7" id="KW-0472">Membrane</keyword>
<evidence type="ECO:0000256" key="6">
    <source>
        <dbReference type="SAM" id="MobiDB-lite"/>
    </source>
</evidence>
<feature type="coiled-coil region" evidence="5">
    <location>
        <begin position="659"/>
        <end position="753"/>
    </location>
</feature>
<feature type="region of interest" description="Disordered" evidence="6">
    <location>
        <begin position="585"/>
        <end position="613"/>
    </location>
</feature>
<dbReference type="PANTHER" id="PTHR31448:SF32">
    <property type="entry name" value="MYOSIN-BINDING PROTEIN 1"/>
    <property type="match status" value="1"/>
</dbReference>
<comment type="caution">
    <text evidence="9">The sequence shown here is derived from an EMBL/GenBank/DDBJ whole genome shotgun (WGS) entry which is preliminary data.</text>
</comment>
<organism evidence="9 10">
    <name type="scientific">Hevea brasiliensis</name>
    <name type="common">Para rubber tree</name>
    <name type="synonym">Siphonia brasiliensis</name>
    <dbReference type="NCBI Taxonomy" id="3981"/>
    <lineage>
        <taxon>Eukaryota</taxon>
        <taxon>Viridiplantae</taxon>
        <taxon>Streptophyta</taxon>
        <taxon>Embryophyta</taxon>
        <taxon>Tracheophyta</taxon>
        <taxon>Spermatophyta</taxon>
        <taxon>Magnoliopsida</taxon>
        <taxon>eudicotyledons</taxon>
        <taxon>Gunneridae</taxon>
        <taxon>Pentapetalae</taxon>
        <taxon>rosids</taxon>
        <taxon>fabids</taxon>
        <taxon>Malpighiales</taxon>
        <taxon>Euphorbiaceae</taxon>
        <taxon>Crotonoideae</taxon>
        <taxon>Micrandreae</taxon>
        <taxon>Hevea</taxon>
    </lineage>
</organism>
<reference evidence="9 10" key="1">
    <citation type="journal article" date="2020" name="Mol. Plant">
        <title>The Chromosome-Based Rubber Tree Genome Provides New Insights into Spurge Genome Evolution and Rubber Biosynthesis.</title>
        <authorList>
            <person name="Liu J."/>
            <person name="Shi C."/>
            <person name="Shi C.C."/>
            <person name="Li W."/>
            <person name="Zhang Q.J."/>
            <person name="Zhang Y."/>
            <person name="Li K."/>
            <person name="Lu H.F."/>
            <person name="Shi C."/>
            <person name="Zhu S.T."/>
            <person name="Xiao Z.Y."/>
            <person name="Nan H."/>
            <person name="Yue Y."/>
            <person name="Zhu X.G."/>
            <person name="Wu Y."/>
            <person name="Hong X.N."/>
            <person name="Fan G.Y."/>
            <person name="Tong Y."/>
            <person name="Zhang D."/>
            <person name="Mao C.L."/>
            <person name="Liu Y.L."/>
            <person name="Hao S.J."/>
            <person name="Liu W.Q."/>
            <person name="Lv M.Q."/>
            <person name="Zhang H.B."/>
            <person name="Liu Y."/>
            <person name="Hu-Tang G.R."/>
            <person name="Wang J.P."/>
            <person name="Wang J.H."/>
            <person name="Sun Y.H."/>
            <person name="Ni S.B."/>
            <person name="Chen W.B."/>
            <person name="Zhang X.C."/>
            <person name="Jiao Y.N."/>
            <person name="Eichler E.E."/>
            <person name="Li G.H."/>
            <person name="Liu X."/>
            <person name="Gao L.Z."/>
        </authorList>
    </citation>
    <scope>NUCLEOTIDE SEQUENCE [LARGE SCALE GENOMIC DNA]</scope>
    <source>
        <strain evidence="10">cv. GT1</strain>
        <tissue evidence="9">Leaf</tissue>
    </source>
</reference>
<dbReference type="Proteomes" id="UP000467840">
    <property type="component" value="Chromosome 9"/>
</dbReference>
<keyword evidence="5" id="KW-0175">Coiled coil</keyword>
<dbReference type="InterPro" id="IPR039306">
    <property type="entry name" value="MYOB"/>
</dbReference>
<dbReference type="GO" id="GO:0080115">
    <property type="term" value="F:myosin XI tail binding"/>
    <property type="evidence" value="ECO:0007669"/>
    <property type="project" value="UniProtKB-ARBA"/>
</dbReference>
<evidence type="ECO:0000256" key="7">
    <source>
        <dbReference type="SAM" id="Phobius"/>
    </source>
</evidence>
<dbReference type="Pfam" id="PF04576">
    <property type="entry name" value="Zein-binding"/>
    <property type="match status" value="1"/>
</dbReference>
<dbReference type="EMBL" id="JAAGAX010000008">
    <property type="protein sequence ID" value="KAF2307019.1"/>
    <property type="molecule type" value="Genomic_DNA"/>
</dbReference>
<keyword evidence="3 7" id="KW-1133">Transmembrane helix</keyword>
<evidence type="ECO:0000313" key="9">
    <source>
        <dbReference type="EMBL" id="KAF2307019.1"/>
    </source>
</evidence>
<dbReference type="PROSITE" id="PS51775">
    <property type="entry name" value="GTD_BINDING"/>
    <property type="match status" value="1"/>
</dbReference>
<accession>A0A6A6M4Z9</accession>
<feature type="compositionally biased region" description="Basic and acidic residues" evidence="6">
    <location>
        <begin position="425"/>
        <end position="435"/>
    </location>
</feature>
<dbReference type="GO" id="GO:0016020">
    <property type="term" value="C:membrane"/>
    <property type="evidence" value="ECO:0007669"/>
    <property type="project" value="UniProtKB-SubCell"/>
</dbReference>
<dbReference type="InterPro" id="IPR007656">
    <property type="entry name" value="GTD-bd"/>
</dbReference>
<feature type="transmembrane region" description="Helical" evidence="7">
    <location>
        <begin position="21"/>
        <end position="49"/>
    </location>
</feature>
<dbReference type="PANTHER" id="PTHR31448">
    <property type="entry name" value="MYOSIN-BINDING PROTEIN 2"/>
    <property type="match status" value="1"/>
</dbReference>
<name>A0A6A6M4Z9_HEVBR</name>